<dbReference type="RefSeq" id="WP_066242107.1">
    <property type="nucleotide sequence ID" value="NZ_LRFC01000023.1"/>
</dbReference>
<evidence type="ECO:0000313" key="2">
    <source>
        <dbReference type="Proteomes" id="UP000076567"/>
    </source>
</evidence>
<gene>
    <name evidence="1" type="ORF">AWM68_08190</name>
</gene>
<sequence length="66" mass="8106">MERSLLRKMIVKSLKNYLWEEEDCLLTDTEWNELEEKILKQISEENQEEAVYTIIQDVVYEYFTNK</sequence>
<accession>A0A163R7Z0</accession>
<protein>
    <recommendedName>
        <fullName evidence="3">YqzH-like protein</fullName>
    </recommendedName>
</protein>
<dbReference type="OrthoDB" id="2937597at2"/>
<dbReference type="EMBL" id="LRFC01000023">
    <property type="protein sequence ID" value="KZE66335.1"/>
    <property type="molecule type" value="Genomic_DNA"/>
</dbReference>
<dbReference type="Pfam" id="PF14164">
    <property type="entry name" value="YqzH"/>
    <property type="match status" value="1"/>
</dbReference>
<comment type="caution">
    <text evidence="1">The sequence shown here is derived from an EMBL/GenBank/DDBJ whole genome shotgun (WGS) entry which is preliminary data.</text>
</comment>
<organism evidence="1 2">
    <name type="scientific">Fictibacillus phosphorivorans</name>
    <dbReference type="NCBI Taxonomy" id="1221500"/>
    <lineage>
        <taxon>Bacteria</taxon>
        <taxon>Bacillati</taxon>
        <taxon>Bacillota</taxon>
        <taxon>Bacilli</taxon>
        <taxon>Bacillales</taxon>
        <taxon>Fictibacillaceae</taxon>
        <taxon>Fictibacillus</taxon>
    </lineage>
</organism>
<reference evidence="2" key="1">
    <citation type="submission" date="2016-01" db="EMBL/GenBank/DDBJ databases">
        <title>Draft genome of Chromobacterium sp. F49.</title>
        <authorList>
            <person name="Hong K.W."/>
        </authorList>
    </citation>
    <scope>NUCLEOTIDE SEQUENCE [LARGE SCALE GENOMIC DNA]</scope>
    <source>
        <strain evidence="2">P7IIIA</strain>
    </source>
</reference>
<keyword evidence="2" id="KW-1185">Reference proteome</keyword>
<dbReference type="InterPro" id="IPR025546">
    <property type="entry name" value="YqzH"/>
</dbReference>
<dbReference type="Proteomes" id="UP000076567">
    <property type="component" value="Unassembled WGS sequence"/>
</dbReference>
<evidence type="ECO:0008006" key="3">
    <source>
        <dbReference type="Google" id="ProtNLM"/>
    </source>
</evidence>
<name>A0A163R7Z0_9BACL</name>
<evidence type="ECO:0000313" key="1">
    <source>
        <dbReference type="EMBL" id="KZE66335.1"/>
    </source>
</evidence>
<dbReference type="AlphaFoldDB" id="A0A163R7Z0"/>
<proteinExistence type="predicted"/>